<protein>
    <submittedName>
        <fullName evidence="4">Leucine-rich repeat domain-containing protein</fullName>
    </submittedName>
</protein>
<comment type="caution">
    <text evidence="4">The sequence shown here is derived from an EMBL/GenBank/DDBJ whole genome shotgun (WGS) entry which is preliminary data.</text>
</comment>
<dbReference type="PROSITE" id="PS51450">
    <property type="entry name" value="LRR"/>
    <property type="match status" value="2"/>
</dbReference>
<dbReference type="Pfam" id="PF12799">
    <property type="entry name" value="LRR_4"/>
    <property type="match status" value="2"/>
</dbReference>
<dbReference type="InterPro" id="IPR001611">
    <property type="entry name" value="Leu-rich_rpt"/>
</dbReference>
<evidence type="ECO:0000313" key="5">
    <source>
        <dbReference type="Proteomes" id="UP000529417"/>
    </source>
</evidence>
<gene>
    <name evidence="4" type="ORF">HUK65_14360</name>
</gene>
<dbReference type="Gene3D" id="3.80.10.10">
    <property type="entry name" value="Ribonuclease Inhibitor"/>
    <property type="match status" value="1"/>
</dbReference>
<organism evidence="4 5">
    <name type="scientific">Rhabdonatronobacter sediminivivens</name>
    <dbReference type="NCBI Taxonomy" id="2743469"/>
    <lineage>
        <taxon>Bacteria</taxon>
        <taxon>Pseudomonadati</taxon>
        <taxon>Pseudomonadota</taxon>
        <taxon>Alphaproteobacteria</taxon>
        <taxon>Rhodobacterales</taxon>
        <taxon>Paracoccaceae</taxon>
        <taxon>Rhabdonatronobacter</taxon>
    </lineage>
</organism>
<dbReference type="SUPFAM" id="SSF52058">
    <property type="entry name" value="L domain-like"/>
    <property type="match status" value="1"/>
</dbReference>
<sequence length="468" mass="51161">MTGLQSLTLKNNRITDLAPLAGMTWLQNLNLENIPITDLAPLAGLTGLQNLNLENIPITDLTPLAGLTGLRNLDLNNTRITDHALLAGMTGLRRLTLKNTQITDLSPIAGLTKLETLQIDQTRVSDLRPVAVAMAQTLGIVHRRILTFSETAATEQDAYLAELAQIKDGKERTRETLAYLRSLPPWPEPYTPAATPDGSPPQPIGGESIDAQAQALSDLTPLAEELTQDPETGRFSVKCKPVEKPDLLSATLGQVADAIEDVLHDPRNGLNETSLDIRKLTRTLERYANDPQRIEMDFTTVHHSLTRQIAIEDLPPSDENLALLSALEEGAQGIRATDAAVAVNRRILQEQKLRELPPDAIATIRESAPILQAITEGDMAEQSAEDVDYLTTVLPSAPPRLPGVTRDDAIVPGRDEAVRLFGRSSRMLIMLRRSGTMIRKLHDSTPFQAAEIMQTLTEIVRVGLSFIS</sequence>
<dbReference type="InterPro" id="IPR050836">
    <property type="entry name" value="SDS22/Internalin_LRR"/>
</dbReference>
<dbReference type="PANTHER" id="PTHR46652">
    <property type="entry name" value="LEUCINE-RICH REPEAT AND IQ DOMAIN-CONTAINING PROTEIN 1-RELATED"/>
    <property type="match status" value="1"/>
</dbReference>
<accession>A0A7Z0I273</accession>
<name>A0A7Z0I273_9RHOB</name>
<dbReference type="Proteomes" id="UP000529417">
    <property type="component" value="Unassembled WGS sequence"/>
</dbReference>
<keyword evidence="5" id="KW-1185">Reference proteome</keyword>
<evidence type="ECO:0000256" key="3">
    <source>
        <dbReference type="SAM" id="MobiDB-lite"/>
    </source>
</evidence>
<evidence type="ECO:0000256" key="2">
    <source>
        <dbReference type="ARBA" id="ARBA00022737"/>
    </source>
</evidence>
<keyword evidence="2" id="KW-0677">Repeat</keyword>
<dbReference type="EMBL" id="JACBXS010000035">
    <property type="protein sequence ID" value="NYS26174.1"/>
    <property type="molecule type" value="Genomic_DNA"/>
</dbReference>
<proteinExistence type="predicted"/>
<keyword evidence="1" id="KW-0433">Leucine-rich repeat</keyword>
<dbReference type="InterPro" id="IPR032675">
    <property type="entry name" value="LRR_dom_sf"/>
</dbReference>
<evidence type="ECO:0000313" key="4">
    <source>
        <dbReference type="EMBL" id="NYS26174.1"/>
    </source>
</evidence>
<feature type="region of interest" description="Disordered" evidence="3">
    <location>
        <begin position="182"/>
        <end position="207"/>
    </location>
</feature>
<reference evidence="4 5" key="1">
    <citation type="journal article" date="2000" name="Arch. Microbiol.">
        <title>Rhodobaca bogoriensis gen. nov. and sp. nov., an alkaliphilic purple nonsulfur bacterium from African Rift Valley soda lakes.</title>
        <authorList>
            <person name="Milford A.D."/>
            <person name="Achenbach L.A."/>
            <person name="Jung D.O."/>
            <person name="Madigan M.T."/>
        </authorList>
    </citation>
    <scope>NUCLEOTIDE SEQUENCE [LARGE SCALE GENOMIC DNA]</scope>
    <source>
        <strain evidence="4 5">2376</strain>
    </source>
</reference>
<dbReference type="PANTHER" id="PTHR46652:SF3">
    <property type="entry name" value="LEUCINE-RICH REPEAT-CONTAINING PROTEIN 9"/>
    <property type="match status" value="1"/>
</dbReference>
<dbReference type="InterPro" id="IPR025875">
    <property type="entry name" value="Leu-rich_rpt_4"/>
</dbReference>
<dbReference type="AlphaFoldDB" id="A0A7Z0I273"/>
<evidence type="ECO:0000256" key="1">
    <source>
        <dbReference type="ARBA" id="ARBA00022614"/>
    </source>
</evidence>